<evidence type="ECO:0000313" key="1">
    <source>
        <dbReference type="EMBL" id="DAD71819.1"/>
    </source>
</evidence>
<organism evidence="1">
    <name type="scientific">Siphoviridae sp. ctoiW10</name>
    <dbReference type="NCBI Taxonomy" id="2827592"/>
    <lineage>
        <taxon>Viruses</taxon>
        <taxon>Duplodnaviria</taxon>
        <taxon>Heunggongvirae</taxon>
        <taxon>Uroviricota</taxon>
        <taxon>Caudoviricetes</taxon>
    </lineage>
</organism>
<protein>
    <submittedName>
        <fullName evidence="1">Uncharacterized protein</fullName>
    </submittedName>
</protein>
<dbReference type="EMBL" id="BK015888">
    <property type="protein sequence ID" value="DAD71819.1"/>
    <property type="molecule type" value="Genomic_DNA"/>
</dbReference>
<accession>A0A8S5LPQ7</accession>
<reference evidence="1" key="1">
    <citation type="journal article" date="2021" name="Proc. Natl. Acad. Sci. U.S.A.">
        <title>A Catalog of Tens of Thousands of Viruses from Human Metagenomes Reveals Hidden Associations with Chronic Diseases.</title>
        <authorList>
            <person name="Tisza M.J."/>
            <person name="Buck C.B."/>
        </authorList>
    </citation>
    <scope>NUCLEOTIDE SEQUENCE</scope>
    <source>
        <strain evidence="1">CtoiW10</strain>
    </source>
</reference>
<sequence>MFPTAKPCVLRTILRTPQNAPLFPTVIAVY</sequence>
<name>A0A8S5LPQ7_9CAUD</name>
<proteinExistence type="predicted"/>